<keyword evidence="2" id="KW-1185">Reference proteome</keyword>
<organism evidence="1 2">
    <name type="scientific">Trematosphaeria pertusa</name>
    <dbReference type="NCBI Taxonomy" id="390896"/>
    <lineage>
        <taxon>Eukaryota</taxon>
        <taxon>Fungi</taxon>
        <taxon>Dikarya</taxon>
        <taxon>Ascomycota</taxon>
        <taxon>Pezizomycotina</taxon>
        <taxon>Dothideomycetes</taxon>
        <taxon>Pleosporomycetidae</taxon>
        <taxon>Pleosporales</taxon>
        <taxon>Massarineae</taxon>
        <taxon>Trematosphaeriaceae</taxon>
        <taxon>Trematosphaeria</taxon>
    </lineage>
</organism>
<name>A0A6A6HS73_9PLEO</name>
<dbReference type="EMBL" id="ML987214">
    <property type="protein sequence ID" value="KAF2241024.1"/>
    <property type="molecule type" value="Genomic_DNA"/>
</dbReference>
<dbReference type="OrthoDB" id="3734023at2759"/>
<gene>
    <name evidence="1" type="ORF">BU26DRAFT_186255</name>
</gene>
<evidence type="ECO:0000313" key="1">
    <source>
        <dbReference type="EMBL" id="KAF2241024.1"/>
    </source>
</evidence>
<dbReference type="GeneID" id="54573789"/>
<reference evidence="1" key="1">
    <citation type="journal article" date="2020" name="Stud. Mycol.">
        <title>101 Dothideomycetes genomes: a test case for predicting lifestyles and emergence of pathogens.</title>
        <authorList>
            <person name="Haridas S."/>
            <person name="Albert R."/>
            <person name="Binder M."/>
            <person name="Bloem J."/>
            <person name="Labutti K."/>
            <person name="Salamov A."/>
            <person name="Andreopoulos B."/>
            <person name="Baker S."/>
            <person name="Barry K."/>
            <person name="Bills G."/>
            <person name="Bluhm B."/>
            <person name="Cannon C."/>
            <person name="Castanera R."/>
            <person name="Culley D."/>
            <person name="Daum C."/>
            <person name="Ezra D."/>
            <person name="Gonzalez J."/>
            <person name="Henrissat B."/>
            <person name="Kuo A."/>
            <person name="Liang C."/>
            <person name="Lipzen A."/>
            <person name="Lutzoni F."/>
            <person name="Magnuson J."/>
            <person name="Mondo S."/>
            <person name="Nolan M."/>
            <person name="Ohm R."/>
            <person name="Pangilinan J."/>
            <person name="Park H.-J."/>
            <person name="Ramirez L."/>
            <person name="Alfaro M."/>
            <person name="Sun H."/>
            <person name="Tritt A."/>
            <person name="Yoshinaga Y."/>
            <person name="Zwiers L.-H."/>
            <person name="Turgeon B."/>
            <person name="Goodwin S."/>
            <person name="Spatafora J."/>
            <person name="Crous P."/>
            <person name="Grigoriev I."/>
        </authorList>
    </citation>
    <scope>NUCLEOTIDE SEQUENCE</scope>
    <source>
        <strain evidence="1">CBS 122368</strain>
    </source>
</reference>
<dbReference type="AlphaFoldDB" id="A0A6A6HS73"/>
<proteinExistence type="predicted"/>
<accession>A0A6A6HS73</accession>
<sequence>MLRPHPPIQPSLLLRLPREIRDIIYSSCLNFPQPIPLLNPQAPALIPHLFPHPTLAAEALEALYKTSTFILSLRLYPSLNLLNRWGPYPHLTQHIRHLIVDCIEGSSSIPDFATYEETYGASSIERRLWTSLLALPRLESLAVNMQKAHDGCLFTLDFAPVLFHLRALRPGLSIRFSISFDEMLQRAWDDPYWQTFHASSVRCYSAPYQKMGYADVSCLVAPPSEEDRRYVQMYLGDRKMPRGRSARQGLLDEGPAQRRALAGCYAVRDPPLLRVLMAEHYEVYMRCAEARKTGREGLVEQLGR</sequence>
<protein>
    <submittedName>
        <fullName evidence="1">Uncharacterized protein</fullName>
    </submittedName>
</protein>
<evidence type="ECO:0000313" key="2">
    <source>
        <dbReference type="Proteomes" id="UP000800094"/>
    </source>
</evidence>
<dbReference type="Proteomes" id="UP000800094">
    <property type="component" value="Unassembled WGS sequence"/>
</dbReference>
<dbReference type="RefSeq" id="XP_033676028.1">
    <property type="nucleotide sequence ID" value="XM_033820459.1"/>
</dbReference>